<dbReference type="Pfam" id="PF12796">
    <property type="entry name" value="Ank_2"/>
    <property type="match status" value="1"/>
</dbReference>
<feature type="repeat" description="ANK" evidence="1">
    <location>
        <begin position="28"/>
        <end position="60"/>
    </location>
</feature>
<dbReference type="PANTHER" id="PTHR46899:SF3">
    <property type="entry name" value="PROTEIN PHOSPHATASE 1 REGULATORY SUBUNIT 27"/>
    <property type="match status" value="1"/>
</dbReference>
<comment type="caution">
    <text evidence="2">The sequence shown here is derived from an EMBL/GenBank/DDBJ whole genome shotgun (WGS) entry which is preliminary data.</text>
</comment>
<proteinExistence type="predicted"/>
<reference evidence="2 3" key="1">
    <citation type="journal article" date="2018" name="Sci. Rep.">
        <title>Characterisation of pathogen-specific regions and novel effector candidates in Fusarium oxysporum f. sp. cepae.</title>
        <authorList>
            <person name="Armitage A.D."/>
            <person name="Taylor A."/>
            <person name="Sobczyk M.K."/>
            <person name="Baxter L."/>
            <person name="Greenfield B.P."/>
            <person name="Bates H.J."/>
            <person name="Wilson F."/>
            <person name="Jackson A.C."/>
            <person name="Ott S."/>
            <person name="Harrison R.J."/>
            <person name="Clarkson J.P."/>
        </authorList>
    </citation>
    <scope>NUCLEOTIDE SEQUENCE [LARGE SCALE GENOMIC DNA]</scope>
    <source>
        <strain evidence="2 3">FoC_Fus2</strain>
    </source>
</reference>
<name>A0A3L6MZP8_FUSOX</name>
<dbReference type="EMBL" id="MRCU01000010">
    <property type="protein sequence ID" value="RKK10536.1"/>
    <property type="molecule type" value="Genomic_DNA"/>
</dbReference>
<dbReference type="Gene3D" id="1.25.40.20">
    <property type="entry name" value="Ankyrin repeat-containing domain"/>
    <property type="match status" value="1"/>
</dbReference>
<organism evidence="2 3">
    <name type="scientific">Fusarium oxysporum f. sp. cepae</name>
    <dbReference type="NCBI Taxonomy" id="396571"/>
    <lineage>
        <taxon>Eukaryota</taxon>
        <taxon>Fungi</taxon>
        <taxon>Dikarya</taxon>
        <taxon>Ascomycota</taxon>
        <taxon>Pezizomycotina</taxon>
        <taxon>Sordariomycetes</taxon>
        <taxon>Hypocreomycetidae</taxon>
        <taxon>Hypocreales</taxon>
        <taxon>Nectriaceae</taxon>
        <taxon>Fusarium</taxon>
        <taxon>Fusarium oxysporum species complex</taxon>
    </lineage>
</organism>
<evidence type="ECO:0000256" key="1">
    <source>
        <dbReference type="PROSITE-ProRule" id="PRU00023"/>
    </source>
</evidence>
<keyword evidence="1" id="KW-0040">ANK repeat</keyword>
<dbReference type="PROSITE" id="PS50297">
    <property type="entry name" value="ANK_REP_REGION"/>
    <property type="match status" value="1"/>
</dbReference>
<dbReference type="SUPFAM" id="SSF48403">
    <property type="entry name" value="Ankyrin repeat"/>
    <property type="match status" value="1"/>
</dbReference>
<accession>A0A3L6MZP8</accession>
<dbReference type="SMART" id="SM00248">
    <property type="entry name" value="ANK"/>
    <property type="match status" value="1"/>
</dbReference>
<dbReference type="Proteomes" id="UP000270866">
    <property type="component" value="Unassembled WGS sequence"/>
</dbReference>
<evidence type="ECO:0000313" key="2">
    <source>
        <dbReference type="EMBL" id="RKK10536.1"/>
    </source>
</evidence>
<dbReference type="AlphaFoldDB" id="A0A3L6MZP8"/>
<protein>
    <submittedName>
        <fullName evidence="2">Uncharacterized protein</fullName>
    </submittedName>
</protein>
<dbReference type="InterPro" id="IPR036770">
    <property type="entry name" value="Ankyrin_rpt-contain_sf"/>
</dbReference>
<sequence length="85" mass="8761">MAAGVGQESVVKLLLDTGIVDIDARDEDGFTPLIATSVNGHMEVVKMLLDKGADVMAASDGWNPLHAAFASGHVGVISVAKNMAI</sequence>
<dbReference type="PROSITE" id="PS50088">
    <property type="entry name" value="ANK_REPEAT"/>
    <property type="match status" value="1"/>
</dbReference>
<dbReference type="InterPro" id="IPR053080">
    <property type="entry name" value="PP1_regulatory_subunit_27"/>
</dbReference>
<gene>
    <name evidence="2" type="ORF">BFJ65_g14533</name>
</gene>
<dbReference type="InterPro" id="IPR002110">
    <property type="entry name" value="Ankyrin_rpt"/>
</dbReference>
<evidence type="ECO:0000313" key="3">
    <source>
        <dbReference type="Proteomes" id="UP000270866"/>
    </source>
</evidence>
<dbReference type="PANTHER" id="PTHR46899">
    <property type="entry name" value="PROTEIN PHOSPHATASE 1 REGULATORY SUBUNIT 27"/>
    <property type="match status" value="1"/>
</dbReference>